<dbReference type="SUPFAM" id="SSF47954">
    <property type="entry name" value="Cyclin-like"/>
    <property type="match status" value="1"/>
</dbReference>
<organism evidence="2">
    <name type="scientific">uncultured marine thaumarchaeote SAT1000_10_C05</name>
    <dbReference type="NCBI Taxonomy" id="1456372"/>
    <lineage>
        <taxon>Archaea</taxon>
        <taxon>Nitrososphaerota</taxon>
        <taxon>environmental samples</taxon>
    </lineage>
</organism>
<gene>
    <name evidence="2" type="primary">GTF2B</name>
    <name evidence="2" type="synonym">SUA7</name>
    <name evidence="2" type="synonym">tfb</name>
    <name evidence="2" type="synonym">TFIIB</name>
</gene>
<dbReference type="AlphaFoldDB" id="A0A075I469"/>
<evidence type="ECO:0000313" key="2">
    <source>
        <dbReference type="EMBL" id="AIF22635.1"/>
    </source>
</evidence>
<keyword evidence="2" id="KW-0648">Protein biosynthesis</keyword>
<dbReference type="Gene3D" id="1.10.472.10">
    <property type="entry name" value="Cyclin-like"/>
    <property type="match status" value="1"/>
</dbReference>
<dbReference type="EMBL" id="KF901214">
    <property type="protein sequence ID" value="AIF22635.1"/>
    <property type="molecule type" value="Genomic_DNA"/>
</dbReference>
<dbReference type="Pfam" id="PF00382">
    <property type="entry name" value="TFIIB"/>
    <property type="match status" value="1"/>
</dbReference>
<keyword evidence="2" id="KW-0396">Initiation factor</keyword>
<reference evidence="2" key="1">
    <citation type="journal article" date="2014" name="Genome Biol. Evol.">
        <title>Pangenome evidence for extensive interdomain horizontal transfer affecting lineage core and shell genes in uncultured planktonic thaumarchaeota and euryarchaeota.</title>
        <authorList>
            <person name="Deschamps P."/>
            <person name="Zivanovic Y."/>
            <person name="Moreira D."/>
            <person name="Rodriguez-Valera F."/>
            <person name="Lopez-Garcia P."/>
        </authorList>
    </citation>
    <scope>NUCLEOTIDE SEQUENCE</scope>
</reference>
<evidence type="ECO:0000259" key="1">
    <source>
        <dbReference type="Pfam" id="PF00382"/>
    </source>
</evidence>
<name>A0A075I469_9ARCH</name>
<feature type="domain" description="Transcription factor TFIIB cyclin-like" evidence="1">
    <location>
        <begin position="2"/>
        <end position="44"/>
    </location>
</feature>
<protein>
    <submittedName>
        <fullName evidence="2">Transcription initiation factor (TFIIB, GTF2B, SUA7, tfb)</fullName>
    </submittedName>
</protein>
<sequence length="46" mass="4999">MGLAAAALYLACVKNGEDKTQRDIAEAANVTEVTIRNRYKGLKDSE</sequence>
<proteinExistence type="predicted"/>
<dbReference type="GO" id="GO:0003743">
    <property type="term" value="F:translation initiation factor activity"/>
    <property type="evidence" value="ECO:0007669"/>
    <property type="project" value="UniProtKB-KW"/>
</dbReference>
<dbReference type="InterPro" id="IPR036915">
    <property type="entry name" value="Cyclin-like_sf"/>
</dbReference>
<accession>A0A075I469</accession>
<dbReference type="InterPro" id="IPR013150">
    <property type="entry name" value="TFIIB_cyclin"/>
</dbReference>
<dbReference type="GO" id="GO:0017025">
    <property type="term" value="F:TBP-class protein binding"/>
    <property type="evidence" value="ECO:0007669"/>
    <property type="project" value="InterPro"/>
</dbReference>